<dbReference type="AlphaFoldDB" id="A0A2P8EG52"/>
<dbReference type="CDD" id="cd00093">
    <property type="entry name" value="HTH_XRE"/>
    <property type="match status" value="1"/>
</dbReference>
<dbReference type="Pfam" id="PF13560">
    <property type="entry name" value="HTH_31"/>
    <property type="match status" value="1"/>
</dbReference>
<dbReference type="GO" id="GO:0003677">
    <property type="term" value="F:DNA binding"/>
    <property type="evidence" value="ECO:0007669"/>
    <property type="project" value="InterPro"/>
</dbReference>
<evidence type="ECO:0000259" key="1">
    <source>
        <dbReference type="PROSITE" id="PS50943"/>
    </source>
</evidence>
<name>A0A2P8EG52_9ACTN</name>
<gene>
    <name evidence="2" type="ORF">CLV30_101413</name>
</gene>
<organism evidence="2 3">
    <name type="scientific">Haloactinopolyspora alba</name>
    <dbReference type="NCBI Taxonomy" id="648780"/>
    <lineage>
        <taxon>Bacteria</taxon>
        <taxon>Bacillati</taxon>
        <taxon>Actinomycetota</taxon>
        <taxon>Actinomycetes</taxon>
        <taxon>Jiangellales</taxon>
        <taxon>Jiangellaceae</taxon>
        <taxon>Haloactinopolyspora</taxon>
    </lineage>
</organism>
<protein>
    <submittedName>
        <fullName evidence="2">Helix-turn-helix protein</fullName>
    </submittedName>
</protein>
<dbReference type="PROSITE" id="PS50943">
    <property type="entry name" value="HTH_CROC1"/>
    <property type="match status" value="1"/>
</dbReference>
<sequence>MTGVPLTFRNLTIEPHEPVSAWGVEGILAAIDRGDIRDWRRVAAEAVADPHGSVAQDLDVAIDLAESTSSAAVLKLVLDRARETPEDRVARRVREAIHWSGMTQAEFAERLGTSASRLSTYATGKVVPSAVMMERIEDLSKRSTAA</sequence>
<dbReference type="InterPro" id="IPR001387">
    <property type="entry name" value="Cro/C1-type_HTH"/>
</dbReference>
<comment type="caution">
    <text evidence="2">The sequence shown here is derived from an EMBL/GenBank/DDBJ whole genome shotgun (WGS) entry which is preliminary data.</text>
</comment>
<reference evidence="2 3" key="1">
    <citation type="submission" date="2018-03" db="EMBL/GenBank/DDBJ databases">
        <title>Genomic Encyclopedia of Archaeal and Bacterial Type Strains, Phase II (KMG-II): from individual species to whole genera.</title>
        <authorList>
            <person name="Goeker M."/>
        </authorList>
    </citation>
    <scope>NUCLEOTIDE SEQUENCE [LARGE SCALE GENOMIC DNA]</scope>
    <source>
        <strain evidence="2 3">DSM 45211</strain>
    </source>
</reference>
<accession>A0A2P8EG52</accession>
<feature type="domain" description="HTH cro/C1-type" evidence="1">
    <location>
        <begin position="101"/>
        <end position="139"/>
    </location>
</feature>
<proteinExistence type="predicted"/>
<dbReference type="Proteomes" id="UP000243528">
    <property type="component" value="Unassembled WGS sequence"/>
</dbReference>
<dbReference type="SUPFAM" id="SSF47413">
    <property type="entry name" value="lambda repressor-like DNA-binding domains"/>
    <property type="match status" value="1"/>
</dbReference>
<evidence type="ECO:0000313" key="3">
    <source>
        <dbReference type="Proteomes" id="UP000243528"/>
    </source>
</evidence>
<keyword evidence="3" id="KW-1185">Reference proteome</keyword>
<dbReference type="EMBL" id="PYGE01000001">
    <property type="protein sequence ID" value="PSL08441.1"/>
    <property type="molecule type" value="Genomic_DNA"/>
</dbReference>
<evidence type="ECO:0000313" key="2">
    <source>
        <dbReference type="EMBL" id="PSL08441.1"/>
    </source>
</evidence>
<dbReference type="InterPro" id="IPR010982">
    <property type="entry name" value="Lambda_DNA-bd_dom_sf"/>
</dbReference>
<dbReference type="SMART" id="SM00530">
    <property type="entry name" value="HTH_XRE"/>
    <property type="match status" value="1"/>
</dbReference>
<dbReference type="Gene3D" id="1.10.260.40">
    <property type="entry name" value="lambda repressor-like DNA-binding domains"/>
    <property type="match status" value="1"/>
</dbReference>